<dbReference type="Proteomes" id="UP000276133">
    <property type="component" value="Unassembled WGS sequence"/>
</dbReference>
<dbReference type="AlphaFoldDB" id="A0A3M7PYQ0"/>
<organism evidence="1 2">
    <name type="scientific">Brachionus plicatilis</name>
    <name type="common">Marine rotifer</name>
    <name type="synonym">Brachionus muelleri</name>
    <dbReference type="NCBI Taxonomy" id="10195"/>
    <lineage>
        <taxon>Eukaryota</taxon>
        <taxon>Metazoa</taxon>
        <taxon>Spiralia</taxon>
        <taxon>Gnathifera</taxon>
        <taxon>Rotifera</taxon>
        <taxon>Eurotatoria</taxon>
        <taxon>Monogononta</taxon>
        <taxon>Pseudotrocha</taxon>
        <taxon>Ploima</taxon>
        <taxon>Brachionidae</taxon>
        <taxon>Brachionus</taxon>
    </lineage>
</organism>
<comment type="caution">
    <text evidence="1">The sequence shown here is derived from an EMBL/GenBank/DDBJ whole genome shotgun (WGS) entry which is preliminary data.</text>
</comment>
<evidence type="ECO:0000313" key="1">
    <source>
        <dbReference type="EMBL" id="RNA04267.1"/>
    </source>
</evidence>
<proteinExistence type="predicted"/>
<protein>
    <submittedName>
        <fullName evidence="1">Uncharacterized protein</fullName>
    </submittedName>
</protein>
<sequence length="59" mass="7114">MKDCTIQCFHTVVPWPSVFFHLELIKVNRRVYSHSYKINKKCDKNEKFTSILTKLEQKI</sequence>
<keyword evidence="2" id="KW-1185">Reference proteome</keyword>
<evidence type="ECO:0000313" key="2">
    <source>
        <dbReference type="Proteomes" id="UP000276133"/>
    </source>
</evidence>
<dbReference type="EMBL" id="REGN01008177">
    <property type="protein sequence ID" value="RNA04267.1"/>
    <property type="molecule type" value="Genomic_DNA"/>
</dbReference>
<reference evidence="1 2" key="1">
    <citation type="journal article" date="2018" name="Sci. Rep.">
        <title>Genomic signatures of local adaptation to the degree of environmental predictability in rotifers.</title>
        <authorList>
            <person name="Franch-Gras L."/>
            <person name="Hahn C."/>
            <person name="Garcia-Roger E.M."/>
            <person name="Carmona M.J."/>
            <person name="Serra M."/>
            <person name="Gomez A."/>
        </authorList>
    </citation>
    <scope>NUCLEOTIDE SEQUENCE [LARGE SCALE GENOMIC DNA]</scope>
    <source>
        <strain evidence="1">HYR1</strain>
    </source>
</reference>
<name>A0A3M7PYQ0_BRAPC</name>
<gene>
    <name evidence="1" type="ORF">BpHYR1_022938</name>
</gene>
<accession>A0A3M7PYQ0</accession>